<name>A0ABY6NS08_9FLAO</name>
<accession>A0ABY6NS08</accession>
<keyword evidence="1" id="KW-1133">Transmembrane helix</keyword>
<evidence type="ECO:0008006" key="4">
    <source>
        <dbReference type="Google" id="ProtNLM"/>
    </source>
</evidence>
<keyword evidence="1" id="KW-0812">Transmembrane</keyword>
<evidence type="ECO:0000313" key="2">
    <source>
        <dbReference type="EMBL" id="UZH55273.1"/>
    </source>
</evidence>
<gene>
    <name evidence="2" type="ORF">JRG66_15205</name>
</gene>
<feature type="transmembrane region" description="Helical" evidence="1">
    <location>
        <begin position="9"/>
        <end position="30"/>
    </location>
</feature>
<dbReference type="Proteomes" id="UP001163981">
    <property type="component" value="Chromosome"/>
</dbReference>
<keyword evidence="1" id="KW-0472">Membrane</keyword>
<dbReference type="RefSeq" id="WP_265163624.1">
    <property type="nucleotide sequence ID" value="NZ_CP069620.1"/>
</dbReference>
<organism evidence="2 3">
    <name type="scientific">Salinimicrobium tongyeongense</name>
    <dbReference type="NCBI Taxonomy" id="2809707"/>
    <lineage>
        <taxon>Bacteria</taxon>
        <taxon>Pseudomonadati</taxon>
        <taxon>Bacteroidota</taxon>
        <taxon>Flavobacteriia</taxon>
        <taxon>Flavobacteriales</taxon>
        <taxon>Flavobacteriaceae</taxon>
        <taxon>Salinimicrobium</taxon>
    </lineage>
</organism>
<sequence>MTAAPRKNYFSLVVGIAFIGYGGYRIYTFLTGAEYTTFRIIIAIGFIVLGGFDLYKFFWKDKEV</sequence>
<dbReference type="EMBL" id="CP069620">
    <property type="protein sequence ID" value="UZH55273.1"/>
    <property type="molecule type" value="Genomic_DNA"/>
</dbReference>
<evidence type="ECO:0000256" key="1">
    <source>
        <dbReference type="SAM" id="Phobius"/>
    </source>
</evidence>
<evidence type="ECO:0000313" key="3">
    <source>
        <dbReference type="Proteomes" id="UP001163981"/>
    </source>
</evidence>
<keyword evidence="3" id="KW-1185">Reference proteome</keyword>
<reference evidence="2" key="1">
    <citation type="submission" date="2021-02" db="EMBL/GenBank/DDBJ databases">
        <title>Salinimicrobium sp. nov. isolated from seawater in Tongyeong, Republic of Korea.</title>
        <authorList>
            <person name="Lee S.-J."/>
        </authorList>
    </citation>
    <scope>NUCLEOTIDE SEQUENCE</scope>
    <source>
        <strain evidence="2">HN-2-9-2</strain>
    </source>
</reference>
<protein>
    <recommendedName>
        <fullName evidence="4">TM2 domain-containing protein</fullName>
    </recommendedName>
</protein>
<feature type="transmembrane region" description="Helical" evidence="1">
    <location>
        <begin position="36"/>
        <end position="55"/>
    </location>
</feature>
<proteinExistence type="predicted"/>